<keyword evidence="2" id="KW-1185">Reference proteome</keyword>
<evidence type="ECO:0000313" key="1">
    <source>
        <dbReference type="EMBL" id="EGN99279.1"/>
    </source>
</evidence>
<evidence type="ECO:0000313" key="2">
    <source>
        <dbReference type="Proteomes" id="UP000008063"/>
    </source>
</evidence>
<protein>
    <submittedName>
        <fullName evidence="1">Uncharacterized protein</fullName>
    </submittedName>
</protein>
<sequence>MTLSASPTTDHDVCPILSFGAKTWRHRRRRTTSLDFPFPLVFSRLVVNKRDQGHPRMGDHVKDGASSWVKFQEWV</sequence>
<dbReference type="AlphaFoldDB" id="F8PWV2"/>
<proteinExistence type="predicted"/>
<dbReference type="EMBL" id="GL945480">
    <property type="protein sequence ID" value="EGN99279.1"/>
    <property type="molecule type" value="Genomic_DNA"/>
</dbReference>
<dbReference type="InParanoid" id="F8PWV2"/>
<organism evidence="2">
    <name type="scientific">Serpula lacrymans var. lacrymans (strain S7.3)</name>
    <name type="common">Dry rot fungus</name>
    <dbReference type="NCBI Taxonomy" id="936435"/>
    <lineage>
        <taxon>Eukaryota</taxon>
        <taxon>Fungi</taxon>
        <taxon>Dikarya</taxon>
        <taxon>Basidiomycota</taxon>
        <taxon>Agaricomycotina</taxon>
        <taxon>Agaricomycetes</taxon>
        <taxon>Agaricomycetidae</taxon>
        <taxon>Boletales</taxon>
        <taxon>Coniophorineae</taxon>
        <taxon>Serpulaceae</taxon>
        <taxon>Serpula</taxon>
    </lineage>
</organism>
<dbReference type="Proteomes" id="UP000008063">
    <property type="component" value="Unassembled WGS sequence"/>
</dbReference>
<reference evidence="2" key="1">
    <citation type="journal article" date="2011" name="Science">
        <title>The plant cell wall-decomposing machinery underlies the functional diversity of forest fungi.</title>
        <authorList>
            <person name="Eastwood D.C."/>
            <person name="Floudas D."/>
            <person name="Binder M."/>
            <person name="Majcherczyk A."/>
            <person name="Schneider P."/>
            <person name="Aerts A."/>
            <person name="Asiegbu F.O."/>
            <person name="Baker S.E."/>
            <person name="Barry K."/>
            <person name="Bendiksby M."/>
            <person name="Blumentritt M."/>
            <person name="Coutinho P.M."/>
            <person name="Cullen D."/>
            <person name="de Vries R.P."/>
            <person name="Gathman A."/>
            <person name="Goodell B."/>
            <person name="Henrissat B."/>
            <person name="Ihrmark K."/>
            <person name="Kauserud H."/>
            <person name="Kohler A."/>
            <person name="LaButti K."/>
            <person name="Lapidus A."/>
            <person name="Lavin J.L."/>
            <person name="Lee Y.-H."/>
            <person name="Lindquist E."/>
            <person name="Lilly W."/>
            <person name="Lucas S."/>
            <person name="Morin E."/>
            <person name="Murat C."/>
            <person name="Oguiza J.A."/>
            <person name="Park J."/>
            <person name="Pisabarro A.G."/>
            <person name="Riley R."/>
            <person name="Rosling A."/>
            <person name="Salamov A."/>
            <person name="Schmidt O."/>
            <person name="Schmutz J."/>
            <person name="Skrede I."/>
            <person name="Stenlid J."/>
            <person name="Wiebenga A."/>
            <person name="Xie X."/>
            <person name="Kuees U."/>
            <person name="Hibbett D.S."/>
            <person name="Hoffmeister D."/>
            <person name="Hoegberg N."/>
            <person name="Martin F."/>
            <person name="Grigoriev I.V."/>
            <person name="Watkinson S.C."/>
        </authorList>
    </citation>
    <scope>NUCLEOTIDE SEQUENCE [LARGE SCALE GENOMIC DNA]</scope>
    <source>
        <strain evidence="2">strain S7.3</strain>
    </source>
</reference>
<accession>F8PWV2</accession>
<gene>
    <name evidence="1" type="ORF">SERLA73DRAFT_182213</name>
</gene>
<dbReference type="HOGENOM" id="CLU_2672625_0_0_1"/>
<name>F8PWV2_SERL3</name>